<feature type="domain" description="Integrase zinc-binding" evidence="2">
    <location>
        <begin position="159"/>
        <end position="207"/>
    </location>
</feature>
<feature type="region of interest" description="Disordered" evidence="1">
    <location>
        <begin position="1"/>
        <end position="41"/>
    </location>
</feature>
<feature type="compositionally biased region" description="Polar residues" evidence="1">
    <location>
        <begin position="12"/>
        <end position="24"/>
    </location>
</feature>
<feature type="region of interest" description="Disordered" evidence="1">
    <location>
        <begin position="122"/>
        <end position="142"/>
    </location>
</feature>
<feature type="region of interest" description="Disordered" evidence="1">
    <location>
        <begin position="494"/>
        <end position="559"/>
    </location>
</feature>
<dbReference type="EMBL" id="JASNQZ010000010">
    <property type="protein sequence ID" value="KAL0952800.1"/>
    <property type="molecule type" value="Genomic_DNA"/>
</dbReference>
<feature type="compositionally biased region" description="Polar residues" evidence="1">
    <location>
        <begin position="430"/>
        <end position="451"/>
    </location>
</feature>
<sequence length="575" mass="62710">MSPHRRTKRSRQASSTNPYTQSNVRYRKTKPSDESPGATATSCVASTQVDQTGFPSLVQYKQIEAAYLDALSPRRRAKALISQDMFDRIWDVLHGDGDDEKAQFRFWARNMFTLGRPRRKANIRRDDESDSDDDGDSSSNGEVVLLHDGVPVAVKEQMYELLCYCHANAGHGGRDRTCSVIRSHYSWIPKDLVARFVKKCPTCIMKKCGNPDITAVIDEKDALVLIKKEDMAALRTELQELAEQDARDGLDDFMDGPLAPRVYESSSDESLTSIDSTTNFNPYSIRSPRPIHKFPGSMTGLTSVPMTREVSLFRGRPNGWQYQTSRCAAGTRLQAPSPHLPPLLEKRMNAQSASMDTYSSSSSSSASISGSVYHQDIDPALDLLALRATPVPPSALPSSLQRFLVLPPVRTYECLGEPLLDRTPVGKTFTPISRHSGTPTHSGYNISPLTTSQYPSNDQSSSPSSISTRRHRPALSVDLSSLSSLQSLGHLMRCADNGSQSPVSPYSPAGSSSSSGSSCNLGPGDLSPASATGTQSSGFGSSLATPVDGEQNIDEGTGRKLRRVERHFDLTAILN</sequence>
<comment type="caution">
    <text evidence="3">The sequence shown here is derived from an EMBL/GenBank/DDBJ whole genome shotgun (WGS) entry which is preliminary data.</text>
</comment>
<feature type="compositionally biased region" description="Low complexity" evidence="1">
    <location>
        <begin position="452"/>
        <end position="467"/>
    </location>
</feature>
<evidence type="ECO:0000259" key="2">
    <source>
        <dbReference type="Pfam" id="PF17921"/>
    </source>
</evidence>
<gene>
    <name evidence="3" type="ORF">HGRIS_007025</name>
</gene>
<proteinExistence type="predicted"/>
<protein>
    <recommendedName>
        <fullName evidence="2">Integrase zinc-binding domain-containing protein</fullName>
    </recommendedName>
</protein>
<evidence type="ECO:0000256" key="1">
    <source>
        <dbReference type="SAM" id="MobiDB-lite"/>
    </source>
</evidence>
<accession>A0ABR3JBC8</accession>
<reference evidence="4" key="1">
    <citation type="submission" date="2024-06" db="EMBL/GenBank/DDBJ databases">
        <title>Multi-omics analyses provide insights into the biosynthesis of the anticancer antibiotic pleurotin in Hohenbuehelia grisea.</title>
        <authorList>
            <person name="Weaver J.A."/>
            <person name="Alberti F."/>
        </authorList>
    </citation>
    <scope>NUCLEOTIDE SEQUENCE [LARGE SCALE GENOMIC DNA]</scope>
    <source>
        <strain evidence="4">T-177</strain>
    </source>
</reference>
<keyword evidence="4" id="KW-1185">Reference proteome</keyword>
<dbReference type="InterPro" id="IPR041588">
    <property type="entry name" value="Integrase_H2C2"/>
</dbReference>
<feature type="compositionally biased region" description="Basic residues" evidence="1">
    <location>
        <begin position="1"/>
        <end position="11"/>
    </location>
</feature>
<dbReference type="Proteomes" id="UP001556367">
    <property type="component" value="Unassembled WGS sequence"/>
</dbReference>
<feature type="region of interest" description="Disordered" evidence="1">
    <location>
        <begin position="423"/>
        <end position="473"/>
    </location>
</feature>
<evidence type="ECO:0000313" key="3">
    <source>
        <dbReference type="EMBL" id="KAL0952800.1"/>
    </source>
</evidence>
<dbReference type="Pfam" id="PF17921">
    <property type="entry name" value="Integrase_H2C2"/>
    <property type="match status" value="1"/>
</dbReference>
<feature type="compositionally biased region" description="Polar residues" evidence="1">
    <location>
        <begin position="529"/>
        <end position="544"/>
    </location>
</feature>
<dbReference type="Gene3D" id="1.10.340.70">
    <property type="match status" value="1"/>
</dbReference>
<feature type="compositionally biased region" description="Low complexity" evidence="1">
    <location>
        <begin position="501"/>
        <end position="524"/>
    </location>
</feature>
<organism evidence="3 4">
    <name type="scientific">Hohenbuehelia grisea</name>
    <dbReference type="NCBI Taxonomy" id="104357"/>
    <lineage>
        <taxon>Eukaryota</taxon>
        <taxon>Fungi</taxon>
        <taxon>Dikarya</taxon>
        <taxon>Basidiomycota</taxon>
        <taxon>Agaricomycotina</taxon>
        <taxon>Agaricomycetes</taxon>
        <taxon>Agaricomycetidae</taxon>
        <taxon>Agaricales</taxon>
        <taxon>Pleurotineae</taxon>
        <taxon>Pleurotaceae</taxon>
        <taxon>Hohenbuehelia</taxon>
    </lineage>
</organism>
<evidence type="ECO:0000313" key="4">
    <source>
        <dbReference type="Proteomes" id="UP001556367"/>
    </source>
</evidence>
<name>A0ABR3JBC8_9AGAR</name>